<sequence length="238" mass="27712">MVTNQGILLPFIQKLQHLFGEEMTNSQTFRIVILFFLKPFFCNLQSLVPNSYIFQYDHRGLCDPLYRILKVLVREWMQEMGLTVEVYKYHIYHVSIQLRELIYSRMAPIPLYIFTSNNADLTTLKNAFSMHIPPAIARISGVDFLNTSLDLQTHEETSIIVADQHLSTYLEALFPEAEHILINFSMNFYDIHYQHIYEAIYKLREAVSGVCQGLGEVDVEQIKIVKIRKMVICTVPES</sequence>
<dbReference type="Proteomes" id="UP000018846">
    <property type="component" value="Unassembled WGS sequence"/>
</dbReference>
<proteinExistence type="predicted"/>
<organism evidence="1 2">
    <name type="scientific">Streptococcus anginosus DORA_7</name>
    <dbReference type="NCBI Taxonomy" id="1403946"/>
    <lineage>
        <taxon>Bacteria</taxon>
        <taxon>Bacillati</taxon>
        <taxon>Bacillota</taxon>
        <taxon>Bacilli</taxon>
        <taxon>Lactobacillales</taxon>
        <taxon>Streptococcaceae</taxon>
        <taxon>Streptococcus</taxon>
        <taxon>Streptococcus anginosus group</taxon>
    </lineage>
</organism>
<protein>
    <submittedName>
        <fullName evidence="1">M protein trans-acting positive regulator</fullName>
    </submittedName>
</protein>
<comment type="caution">
    <text evidence="1">The sequence shown here is derived from an EMBL/GenBank/DDBJ whole genome shotgun (WGS) entry which is preliminary data.</text>
</comment>
<name>W1U122_STRAP</name>
<evidence type="ECO:0000313" key="1">
    <source>
        <dbReference type="EMBL" id="ETI85273.1"/>
    </source>
</evidence>
<evidence type="ECO:0000313" key="2">
    <source>
        <dbReference type="Proteomes" id="UP000018846"/>
    </source>
</evidence>
<reference evidence="1 2" key="1">
    <citation type="submission" date="2013-12" db="EMBL/GenBank/DDBJ databases">
        <title>A Varibaculum cambriense genome reconstructed from a premature infant gut community with otherwise low bacterial novelty that shifts toward anaerobic metabolism during the third week of life.</title>
        <authorList>
            <person name="Brown C.T."/>
            <person name="Sharon I."/>
            <person name="Thomas B.C."/>
            <person name="Castelle C.J."/>
            <person name="Morowitz M.J."/>
            <person name="Banfield J.F."/>
        </authorList>
    </citation>
    <scope>NUCLEOTIDE SEQUENCE [LARGE SCALE GENOMIC DNA]</scope>
    <source>
        <strain evidence="2">DORA_7</strain>
    </source>
</reference>
<gene>
    <name evidence="1" type="ORF">Q615_SPAC00114G0100</name>
</gene>
<dbReference type="PATRIC" id="fig|1403946.3.peg.978"/>
<dbReference type="eggNOG" id="COG3711">
    <property type="taxonomic scope" value="Bacteria"/>
</dbReference>
<dbReference type="EMBL" id="AZMF01000114">
    <property type="protein sequence ID" value="ETI85273.1"/>
    <property type="molecule type" value="Genomic_DNA"/>
</dbReference>
<accession>W1U122</accession>
<dbReference type="AlphaFoldDB" id="W1U122"/>